<dbReference type="InterPro" id="IPR027417">
    <property type="entry name" value="P-loop_NTPase"/>
</dbReference>
<dbReference type="WBParaSite" id="Hba_15375">
    <property type="protein sequence ID" value="Hba_15375"/>
    <property type="gene ID" value="Hba_15375"/>
</dbReference>
<name>A0A1I7XCX2_HETBA</name>
<evidence type="ECO:0000259" key="1">
    <source>
        <dbReference type="Pfam" id="PF00735"/>
    </source>
</evidence>
<dbReference type="InterPro" id="IPR030379">
    <property type="entry name" value="G_SEPTIN_dom"/>
</dbReference>
<evidence type="ECO:0000313" key="2">
    <source>
        <dbReference type="Proteomes" id="UP000095283"/>
    </source>
</evidence>
<feature type="domain" description="Septin-type G" evidence="1">
    <location>
        <begin position="87"/>
        <end position="127"/>
    </location>
</feature>
<sequence length="201" mass="23514">MSRVKLDESRANALKESQNYWGFANFPNQVFRRAIKDGFNFTLMVVGRSGLGKSTFINTLFLAEINDLNEAPSAALQGSTVRIEEKHQLDVEFMKQLHGRVNIVPVIAKADCLTRDELRRFKTQVTAEKLRSRLPFAVVGSNILKEENGKKIRYSFVFQLDIREHDLKKEVELRKVELERLKQEACACSFHFKFFRYRYWF</sequence>
<organism evidence="2 3">
    <name type="scientific">Heterorhabditis bacteriophora</name>
    <name type="common">Entomopathogenic nematode worm</name>
    <dbReference type="NCBI Taxonomy" id="37862"/>
    <lineage>
        <taxon>Eukaryota</taxon>
        <taxon>Metazoa</taxon>
        <taxon>Ecdysozoa</taxon>
        <taxon>Nematoda</taxon>
        <taxon>Chromadorea</taxon>
        <taxon>Rhabditida</taxon>
        <taxon>Rhabditina</taxon>
        <taxon>Rhabditomorpha</taxon>
        <taxon>Strongyloidea</taxon>
        <taxon>Heterorhabditidae</taxon>
        <taxon>Heterorhabditis</taxon>
    </lineage>
</organism>
<dbReference type="Proteomes" id="UP000095283">
    <property type="component" value="Unplaced"/>
</dbReference>
<protein>
    <submittedName>
        <fullName evidence="3">Septin-type G domain-containing protein</fullName>
    </submittedName>
</protein>
<dbReference type="PANTHER" id="PTHR18884">
    <property type="entry name" value="SEPTIN"/>
    <property type="match status" value="1"/>
</dbReference>
<reference evidence="3" key="1">
    <citation type="submission" date="2016-11" db="UniProtKB">
        <authorList>
            <consortium name="WormBaseParasite"/>
        </authorList>
    </citation>
    <scope>IDENTIFICATION</scope>
</reference>
<dbReference type="AlphaFoldDB" id="A0A1I7XCX2"/>
<accession>A0A1I7XCX2</accession>
<evidence type="ECO:0000313" key="3">
    <source>
        <dbReference type="WBParaSite" id="Hba_15375"/>
    </source>
</evidence>
<dbReference type="Gene3D" id="3.40.50.300">
    <property type="entry name" value="P-loop containing nucleotide triphosphate hydrolases"/>
    <property type="match status" value="2"/>
</dbReference>
<proteinExistence type="predicted"/>
<dbReference type="SUPFAM" id="SSF52540">
    <property type="entry name" value="P-loop containing nucleoside triphosphate hydrolases"/>
    <property type="match status" value="1"/>
</dbReference>
<dbReference type="GO" id="GO:0005525">
    <property type="term" value="F:GTP binding"/>
    <property type="evidence" value="ECO:0007669"/>
    <property type="project" value="InterPro"/>
</dbReference>
<keyword evidence="2" id="KW-1185">Reference proteome</keyword>
<dbReference type="Pfam" id="PF00735">
    <property type="entry name" value="Septin"/>
    <property type="match status" value="1"/>
</dbReference>